<dbReference type="OrthoDB" id="7555402at2759"/>
<evidence type="ECO:0000313" key="3">
    <source>
        <dbReference type="Proteomes" id="UP000036403"/>
    </source>
</evidence>
<organism evidence="2 3">
    <name type="scientific">Lasius niger</name>
    <name type="common">Black garden ant</name>
    <dbReference type="NCBI Taxonomy" id="67767"/>
    <lineage>
        <taxon>Eukaryota</taxon>
        <taxon>Metazoa</taxon>
        <taxon>Ecdysozoa</taxon>
        <taxon>Arthropoda</taxon>
        <taxon>Hexapoda</taxon>
        <taxon>Insecta</taxon>
        <taxon>Pterygota</taxon>
        <taxon>Neoptera</taxon>
        <taxon>Endopterygota</taxon>
        <taxon>Hymenoptera</taxon>
        <taxon>Apocrita</taxon>
        <taxon>Aculeata</taxon>
        <taxon>Formicoidea</taxon>
        <taxon>Formicidae</taxon>
        <taxon>Formicinae</taxon>
        <taxon>Lasius</taxon>
        <taxon>Lasius</taxon>
    </lineage>
</organism>
<protein>
    <submittedName>
        <fullName evidence="2">Uncharacterized protein</fullName>
    </submittedName>
</protein>
<sequence>MALTNDNIIRSINELLGDPEYWVEVLDISLGTSKPPPDPAPQPPPPPRPPRIGTVVQRSDHVNRKKLKMLQTPPPPPKIRPKATTSKPADAAPAEQPPLLLMPAGPLPPPPIRVQIEPGVIVEVPHFAVHVSRKYEASQGRWVLR</sequence>
<evidence type="ECO:0000256" key="1">
    <source>
        <dbReference type="SAM" id="MobiDB-lite"/>
    </source>
</evidence>
<dbReference type="EMBL" id="LBMM01007279">
    <property type="protein sequence ID" value="KMQ89883.1"/>
    <property type="molecule type" value="Genomic_DNA"/>
</dbReference>
<reference evidence="2 3" key="1">
    <citation type="submission" date="2015-04" db="EMBL/GenBank/DDBJ databases">
        <title>Lasius niger genome sequencing.</title>
        <authorList>
            <person name="Konorov E.A."/>
            <person name="Nikitin M.A."/>
            <person name="Kirill M.V."/>
            <person name="Chang P."/>
        </authorList>
    </citation>
    <scope>NUCLEOTIDE SEQUENCE [LARGE SCALE GENOMIC DNA]</scope>
    <source>
        <tissue evidence="2">Whole</tissue>
    </source>
</reference>
<keyword evidence="3" id="KW-1185">Reference proteome</keyword>
<dbReference type="PaxDb" id="67767-A0A0J7KHF4"/>
<accession>A0A0J7KHF4</accession>
<gene>
    <name evidence="2" type="ORF">RF55_10420</name>
</gene>
<dbReference type="Proteomes" id="UP000036403">
    <property type="component" value="Unassembled WGS sequence"/>
</dbReference>
<comment type="caution">
    <text evidence="2">The sequence shown here is derived from an EMBL/GenBank/DDBJ whole genome shotgun (WGS) entry which is preliminary data.</text>
</comment>
<feature type="region of interest" description="Disordered" evidence="1">
    <location>
        <begin position="28"/>
        <end position="106"/>
    </location>
</feature>
<evidence type="ECO:0000313" key="2">
    <source>
        <dbReference type="EMBL" id="KMQ89883.1"/>
    </source>
</evidence>
<dbReference type="AlphaFoldDB" id="A0A0J7KHF4"/>
<name>A0A0J7KHF4_LASNI</name>
<proteinExistence type="predicted"/>
<feature type="compositionally biased region" description="Pro residues" evidence="1">
    <location>
        <begin position="34"/>
        <end position="50"/>
    </location>
</feature>